<feature type="signal peptide" evidence="8">
    <location>
        <begin position="1"/>
        <end position="18"/>
    </location>
</feature>
<organism evidence="10 11">
    <name type="scientific">Sphingobacterium hungaricum</name>
    <dbReference type="NCBI Taxonomy" id="2082723"/>
    <lineage>
        <taxon>Bacteria</taxon>
        <taxon>Pseudomonadati</taxon>
        <taxon>Bacteroidota</taxon>
        <taxon>Sphingobacteriia</taxon>
        <taxon>Sphingobacteriales</taxon>
        <taxon>Sphingobacteriaceae</taxon>
        <taxon>Sphingobacterium</taxon>
    </lineage>
</organism>
<evidence type="ECO:0000313" key="11">
    <source>
        <dbReference type="Proteomes" id="UP000616201"/>
    </source>
</evidence>
<comment type="caution">
    <text evidence="7">Lacks conserved residue(s) required for the propagation of feature annotation.</text>
</comment>
<dbReference type="GO" id="GO:0006508">
    <property type="term" value="P:proteolysis"/>
    <property type="evidence" value="ECO:0007669"/>
    <property type="project" value="UniProtKB-KW"/>
</dbReference>
<evidence type="ECO:0000256" key="8">
    <source>
        <dbReference type="SAM" id="SignalP"/>
    </source>
</evidence>
<evidence type="ECO:0000313" key="10">
    <source>
        <dbReference type="EMBL" id="MBE8714079.1"/>
    </source>
</evidence>
<name>A0A928V0U5_9SPHI</name>
<keyword evidence="6" id="KW-0482">Metalloprotease</keyword>
<dbReference type="PANTHER" id="PTHR11705:SF143">
    <property type="entry name" value="SLL0236 PROTEIN"/>
    <property type="match status" value="1"/>
</dbReference>
<evidence type="ECO:0000259" key="9">
    <source>
        <dbReference type="PROSITE" id="PS52035"/>
    </source>
</evidence>
<dbReference type="RefSeq" id="WP_196934255.1">
    <property type="nucleotide sequence ID" value="NZ_MU158697.1"/>
</dbReference>
<dbReference type="CDD" id="cd06238">
    <property type="entry name" value="M14-like"/>
    <property type="match status" value="1"/>
</dbReference>
<keyword evidence="10" id="KW-0121">Carboxypeptidase</keyword>
<keyword evidence="4" id="KW-0378">Hydrolase</keyword>
<feature type="chain" id="PRO_5036678541" evidence="8">
    <location>
        <begin position="19"/>
        <end position="830"/>
    </location>
</feature>
<evidence type="ECO:0000256" key="5">
    <source>
        <dbReference type="ARBA" id="ARBA00022833"/>
    </source>
</evidence>
<keyword evidence="8" id="KW-0732">Signal</keyword>
<evidence type="ECO:0000256" key="6">
    <source>
        <dbReference type="ARBA" id="ARBA00023049"/>
    </source>
</evidence>
<dbReference type="AlphaFoldDB" id="A0A928V0U5"/>
<keyword evidence="11" id="KW-1185">Reference proteome</keyword>
<keyword evidence="3" id="KW-0645">Protease</keyword>
<dbReference type="PROSITE" id="PS52035">
    <property type="entry name" value="PEPTIDASE_M14"/>
    <property type="match status" value="1"/>
</dbReference>
<comment type="caution">
    <text evidence="10">The sequence shown here is derived from an EMBL/GenBank/DDBJ whole genome shotgun (WGS) entry which is preliminary data.</text>
</comment>
<evidence type="ECO:0000256" key="7">
    <source>
        <dbReference type="PROSITE-ProRule" id="PRU01379"/>
    </source>
</evidence>
<dbReference type="GO" id="GO:0008270">
    <property type="term" value="F:zinc ion binding"/>
    <property type="evidence" value="ECO:0007669"/>
    <property type="project" value="InterPro"/>
</dbReference>
<proteinExistence type="inferred from homology"/>
<dbReference type="Gene3D" id="3.40.630.10">
    <property type="entry name" value="Zn peptidases"/>
    <property type="match status" value="1"/>
</dbReference>
<comment type="cofactor">
    <cofactor evidence="1">
        <name>Zn(2+)</name>
        <dbReference type="ChEBI" id="CHEBI:29105"/>
    </cofactor>
</comment>
<accession>A0A928V0U5</accession>
<dbReference type="SMART" id="SM00631">
    <property type="entry name" value="Zn_pept"/>
    <property type="match status" value="1"/>
</dbReference>
<dbReference type="GO" id="GO:0004181">
    <property type="term" value="F:metallocarboxypeptidase activity"/>
    <property type="evidence" value="ECO:0007669"/>
    <property type="project" value="InterPro"/>
</dbReference>
<sequence>MRFISILLFLFVQSFCFAQVQSPEQFLGYKVGQKVTPNWRVLDYYAYIAKSFPKNVKMEQYGTSYEGRPLYVFFISSEKNITDLENIRLNNLRLAQSLKDQQPKLEAPAIVWMSNNVHGNETSSTESSMLTIYALLNPSVSETKGLLENVVLVMDPCLNPDGTERYNNWYNGVVGKHPNSVTFAREHDEPWPGGRYNHYYFDLNRDWAWQTQKESEQRVALYNKWLPQIHVDFHEQGINQPYYFPPAAEPLHEIITPWQRSLQTEIGKHNAAYFDKQGWLYFTGERFDLFYPSYGDTYPMYNGAIGMTYEQAGNTSAGLSIIKADLDTLTLVDRSIHHHASAVNVLAYTSQHVPKIISEFKKFFDDASAGKLAAYQTYVVKYNENDRSKIIALKQLLDKNGILSYSGSGSIKGFDYASKKEVSYAYTENDVLIPGNQSKASLISVLFEPESKLTDSVTYDITAWSLPYVYGLDAIASKTKIASDKPYNLTKITNQVADNFGYAFKWNGFSSAQLTAALLKNKIAVKFSEEPFTIAGVEFPRGSIHVLPKANTREKDNKKIMAIADSLQVQLYPIRSGIPDKGSDLGSPKVSSIKAPNVVLFTGETTRATNIGEVWHYFDEQLNYPITLVNVADFNQVEWPKVDVVILANGSYSFLKDSTLSQQFQSWVIAGGKVIAMQNAVDQLASQKWSTLKVVKADTAKVEQNKKLLKYGDRERLALVDYTAGAIFKLTFDNTHPLMFGYESYYTLKQDDELYSYFDKGKGWNVGYLQANSKVSGFVGEKLSKRLNNGLVFAVQDLGRGHIIYLRDNVLFRNFWENGKLIMANAVFLN</sequence>
<dbReference type="GO" id="GO:0005615">
    <property type="term" value="C:extracellular space"/>
    <property type="evidence" value="ECO:0007669"/>
    <property type="project" value="TreeGrafter"/>
</dbReference>
<feature type="domain" description="Peptidase M14" evidence="9">
    <location>
        <begin position="34"/>
        <end position="349"/>
    </location>
</feature>
<gene>
    <name evidence="10" type="ORF">C4F49_10340</name>
</gene>
<dbReference type="InterPro" id="IPR000834">
    <property type="entry name" value="Peptidase_M14"/>
</dbReference>
<comment type="similarity">
    <text evidence="2 7">Belongs to the peptidase M14 family.</text>
</comment>
<dbReference type="Proteomes" id="UP000616201">
    <property type="component" value="Unassembled WGS sequence"/>
</dbReference>
<evidence type="ECO:0000256" key="2">
    <source>
        <dbReference type="ARBA" id="ARBA00005988"/>
    </source>
</evidence>
<dbReference type="SUPFAM" id="SSF53187">
    <property type="entry name" value="Zn-dependent exopeptidases"/>
    <property type="match status" value="1"/>
</dbReference>
<keyword evidence="5" id="KW-0862">Zinc</keyword>
<evidence type="ECO:0000256" key="3">
    <source>
        <dbReference type="ARBA" id="ARBA00022670"/>
    </source>
</evidence>
<dbReference type="EMBL" id="PRDK01000005">
    <property type="protein sequence ID" value="MBE8714079.1"/>
    <property type="molecule type" value="Genomic_DNA"/>
</dbReference>
<evidence type="ECO:0000256" key="4">
    <source>
        <dbReference type="ARBA" id="ARBA00022801"/>
    </source>
</evidence>
<protein>
    <submittedName>
        <fullName evidence="10">Zinc carboxypeptidase</fullName>
    </submittedName>
</protein>
<reference evidence="10" key="1">
    <citation type="submission" date="2018-02" db="EMBL/GenBank/DDBJ databases">
        <authorList>
            <person name="Vasarhelyi B.M."/>
            <person name="Deshmukh S."/>
            <person name="Balint B."/>
            <person name="Kukolya J."/>
        </authorList>
    </citation>
    <scope>NUCLEOTIDE SEQUENCE</scope>
    <source>
        <strain evidence="10">KB22</strain>
    </source>
</reference>
<dbReference type="PANTHER" id="PTHR11705">
    <property type="entry name" value="PROTEASE FAMILY M14 CARBOXYPEPTIDASE A,B"/>
    <property type="match status" value="1"/>
</dbReference>
<dbReference type="InterPro" id="IPR029062">
    <property type="entry name" value="Class_I_gatase-like"/>
</dbReference>
<evidence type="ECO:0000256" key="1">
    <source>
        <dbReference type="ARBA" id="ARBA00001947"/>
    </source>
</evidence>
<dbReference type="SUPFAM" id="SSF52317">
    <property type="entry name" value="Class I glutamine amidotransferase-like"/>
    <property type="match status" value="1"/>
</dbReference>
<dbReference type="Pfam" id="PF00246">
    <property type="entry name" value="Peptidase_M14"/>
    <property type="match status" value="1"/>
</dbReference>